<protein>
    <recommendedName>
        <fullName evidence="7">RZ-type domain-containing protein</fullName>
    </recommendedName>
</protein>
<dbReference type="AlphaFoldDB" id="A0A2R6S700"/>
<proteinExistence type="predicted"/>
<evidence type="ECO:0000256" key="2">
    <source>
        <dbReference type="ARBA" id="ARBA00022490"/>
    </source>
</evidence>
<keyword evidence="9" id="KW-1185">Reference proteome</keyword>
<evidence type="ECO:0000313" key="8">
    <source>
        <dbReference type="EMBL" id="PSS38023.1"/>
    </source>
</evidence>
<dbReference type="InterPro" id="IPR046439">
    <property type="entry name" value="ZF_RZ_dom"/>
</dbReference>
<comment type="subcellular location">
    <subcellularLocation>
        <location evidence="1">Cytoplasm</location>
    </subcellularLocation>
</comment>
<dbReference type="EMBL" id="MLYV02000010">
    <property type="protein sequence ID" value="PSS38023.1"/>
    <property type="molecule type" value="Genomic_DNA"/>
</dbReference>
<keyword evidence="6" id="KW-0391">Immunity</keyword>
<dbReference type="Pfam" id="PF20173">
    <property type="entry name" value="ZnF_RZ-type"/>
    <property type="match status" value="1"/>
</dbReference>
<evidence type="ECO:0000256" key="5">
    <source>
        <dbReference type="ARBA" id="ARBA00022833"/>
    </source>
</evidence>
<dbReference type="GO" id="GO:0008270">
    <property type="term" value="F:zinc ion binding"/>
    <property type="evidence" value="ECO:0007669"/>
    <property type="project" value="UniProtKB-KW"/>
</dbReference>
<keyword evidence="3" id="KW-0479">Metal-binding</keyword>
<gene>
    <name evidence="8" type="ORF">PHLCEN_2v108</name>
</gene>
<organism evidence="8 9">
    <name type="scientific">Hermanssonia centrifuga</name>
    <dbReference type="NCBI Taxonomy" id="98765"/>
    <lineage>
        <taxon>Eukaryota</taxon>
        <taxon>Fungi</taxon>
        <taxon>Dikarya</taxon>
        <taxon>Basidiomycota</taxon>
        <taxon>Agaricomycotina</taxon>
        <taxon>Agaricomycetes</taxon>
        <taxon>Polyporales</taxon>
        <taxon>Meruliaceae</taxon>
        <taxon>Hermanssonia</taxon>
    </lineage>
</organism>
<reference evidence="8 9" key="1">
    <citation type="submission" date="2018-02" db="EMBL/GenBank/DDBJ databases">
        <title>Genome sequence of the basidiomycete white-rot fungus Phlebia centrifuga.</title>
        <authorList>
            <person name="Granchi Z."/>
            <person name="Peng M."/>
            <person name="de Vries R.P."/>
            <person name="Hilden K."/>
            <person name="Makela M.R."/>
            <person name="Grigoriev I."/>
            <person name="Riley R."/>
        </authorList>
    </citation>
    <scope>NUCLEOTIDE SEQUENCE [LARGE SCALE GENOMIC DNA]</scope>
    <source>
        <strain evidence="8 9">FBCC195</strain>
    </source>
</reference>
<evidence type="ECO:0000256" key="6">
    <source>
        <dbReference type="ARBA" id="ARBA00022859"/>
    </source>
</evidence>
<name>A0A2R6S700_9APHY</name>
<dbReference type="PROSITE" id="PS51981">
    <property type="entry name" value="ZF_RZ"/>
    <property type="match status" value="1"/>
</dbReference>
<feature type="domain" description="RZ-type" evidence="7">
    <location>
        <begin position="424"/>
        <end position="497"/>
    </location>
</feature>
<keyword evidence="5" id="KW-0862">Zinc</keyword>
<dbReference type="GO" id="GO:0002376">
    <property type="term" value="P:immune system process"/>
    <property type="evidence" value="ECO:0007669"/>
    <property type="project" value="UniProtKB-KW"/>
</dbReference>
<evidence type="ECO:0000256" key="1">
    <source>
        <dbReference type="ARBA" id="ARBA00004496"/>
    </source>
</evidence>
<evidence type="ECO:0000256" key="3">
    <source>
        <dbReference type="ARBA" id="ARBA00022723"/>
    </source>
</evidence>
<comment type="caution">
    <text evidence="8">The sequence shown here is derived from an EMBL/GenBank/DDBJ whole genome shotgun (WGS) entry which is preliminary data.</text>
</comment>
<keyword evidence="4" id="KW-0863">Zinc-finger</keyword>
<evidence type="ECO:0000313" key="9">
    <source>
        <dbReference type="Proteomes" id="UP000186601"/>
    </source>
</evidence>
<accession>A0A2R6S700</accession>
<dbReference type="GO" id="GO:0005737">
    <property type="term" value="C:cytoplasm"/>
    <property type="evidence" value="ECO:0007669"/>
    <property type="project" value="UniProtKB-SubCell"/>
</dbReference>
<dbReference type="STRING" id="98765.A0A2R6S700"/>
<sequence length="509" mass="57339">METLDDLLITIPNCRHVFTVETLDGHLSMDEYYLRKGIDGPWIALQSPPFGFRRPPTCPTCRTTITSPRYGRIFKRADLDILENNVASRMSQSLSNIQSRLQSLSKTTLEDNVRTTATNPNLGVQKPTGKNVKQIQKSHAALLREMRVTPAPVKSLDPSGDLHGIPVPEARAWRSVMHGLLTCYHDVVNIASTRSAHTYAWEASFSYLYQKEIDLALQDPERAPRNPHEYAMRLARLNVGQPQPRADMRFLVEAFWTTITIRLTLANLTRLWLSVVSSRRSSYPTATRRMWEMYISLLLRACAKDGGIALNITLQSDSRRQAVKTTLLLMRIEIEQFQFNIEGARENGKFSATRLDIADRAAKKVNEATIQRKETIDSYRAQRSDDEVEVQWLTENFSQPAQAIVDEWEKIEKSLRMATFYEPVSLGEMEGIVKAFNFSHTGHFYKCPNGHTFVIADCGGATNQSSCPECGAAIGGTGHSLLATNSRAMEYEEISRVQGAAHSPWSWGV</sequence>
<keyword evidence="2" id="KW-0963">Cytoplasm</keyword>
<dbReference type="Proteomes" id="UP000186601">
    <property type="component" value="Unassembled WGS sequence"/>
</dbReference>
<dbReference type="OrthoDB" id="2423195at2759"/>
<evidence type="ECO:0000256" key="4">
    <source>
        <dbReference type="ARBA" id="ARBA00022771"/>
    </source>
</evidence>
<evidence type="ECO:0000259" key="7">
    <source>
        <dbReference type="PROSITE" id="PS51981"/>
    </source>
</evidence>